<comment type="caution">
    <text evidence="4">The sequence shown here is derived from an EMBL/GenBank/DDBJ whole genome shotgun (WGS) entry which is preliminary data.</text>
</comment>
<evidence type="ECO:0000259" key="3">
    <source>
        <dbReference type="Pfam" id="PF23571"/>
    </source>
</evidence>
<dbReference type="InterPro" id="IPR004993">
    <property type="entry name" value="GH3"/>
</dbReference>
<comment type="similarity">
    <text evidence="1">Belongs to the IAA-amido conjugating enzyme family.</text>
</comment>
<dbReference type="EMBL" id="JBJUIK010000011">
    <property type="protein sequence ID" value="KAL3512048.1"/>
    <property type="molecule type" value="Genomic_DNA"/>
</dbReference>
<sequence length="151" mass="16690">MQSVIVLNKQMPELANLIEQECGGRKSWGGIIERLWPKAKCVGVISMAPCIPTVQFYTGSLPLVSMMYVSSKGYFGINLNPLSKTADQVSYTLLPNMACYEFRPFNGIHKESTQEDLQNGIPDTNCMVVDLANLKIGQSYELLVTTFTGMA</sequence>
<dbReference type="Proteomes" id="UP001630127">
    <property type="component" value="Unassembled WGS sequence"/>
</dbReference>
<dbReference type="PANTHER" id="PTHR31901">
    <property type="entry name" value="GH3 DOMAIN-CONTAINING PROTEIN"/>
    <property type="match status" value="1"/>
</dbReference>
<gene>
    <name evidence="4" type="ORF">ACH5RR_024765</name>
</gene>
<evidence type="ECO:0000256" key="2">
    <source>
        <dbReference type="ARBA" id="ARBA00022598"/>
    </source>
</evidence>
<evidence type="ECO:0000313" key="4">
    <source>
        <dbReference type="EMBL" id="KAL3512048.1"/>
    </source>
</evidence>
<dbReference type="PANTHER" id="PTHR31901:SF33">
    <property type="entry name" value="INDOLE-3-ACETIC ACID-AMIDO SYNTHETASE GH3.17"/>
    <property type="match status" value="1"/>
</dbReference>
<dbReference type="Pfam" id="PF23571">
    <property type="entry name" value="GH3_M"/>
    <property type="match status" value="1"/>
</dbReference>
<dbReference type="GO" id="GO:0016874">
    <property type="term" value="F:ligase activity"/>
    <property type="evidence" value="ECO:0007669"/>
    <property type="project" value="UniProtKB-KW"/>
</dbReference>
<dbReference type="InterPro" id="IPR055377">
    <property type="entry name" value="GH3_M"/>
</dbReference>
<feature type="domain" description="GH3 middle" evidence="3">
    <location>
        <begin position="91"/>
        <end position="150"/>
    </location>
</feature>
<evidence type="ECO:0000313" key="5">
    <source>
        <dbReference type="Proteomes" id="UP001630127"/>
    </source>
</evidence>
<organism evidence="4 5">
    <name type="scientific">Cinchona calisaya</name>
    <dbReference type="NCBI Taxonomy" id="153742"/>
    <lineage>
        <taxon>Eukaryota</taxon>
        <taxon>Viridiplantae</taxon>
        <taxon>Streptophyta</taxon>
        <taxon>Embryophyta</taxon>
        <taxon>Tracheophyta</taxon>
        <taxon>Spermatophyta</taxon>
        <taxon>Magnoliopsida</taxon>
        <taxon>eudicotyledons</taxon>
        <taxon>Gunneridae</taxon>
        <taxon>Pentapetalae</taxon>
        <taxon>asterids</taxon>
        <taxon>lamiids</taxon>
        <taxon>Gentianales</taxon>
        <taxon>Rubiaceae</taxon>
        <taxon>Cinchonoideae</taxon>
        <taxon>Cinchoneae</taxon>
        <taxon>Cinchona</taxon>
    </lineage>
</organism>
<reference evidence="4 5" key="1">
    <citation type="submission" date="2024-11" db="EMBL/GenBank/DDBJ databases">
        <title>A near-complete genome assembly of Cinchona calisaya.</title>
        <authorList>
            <person name="Lian D.C."/>
            <person name="Zhao X.W."/>
            <person name="Wei L."/>
        </authorList>
    </citation>
    <scope>NUCLEOTIDE SEQUENCE [LARGE SCALE GENOMIC DNA]</scope>
    <source>
        <tissue evidence="4">Nenye</tissue>
    </source>
</reference>
<protein>
    <recommendedName>
        <fullName evidence="3">GH3 middle domain-containing protein</fullName>
    </recommendedName>
</protein>
<dbReference type="Pfam" id="PF03321">
    <property type="entry name" value="GH3"/>
    <property type="match status" value="1"/>
</dbReference>
<proteinExistence type="inferred from homology"/>
<evidence type="ECO:0000256" key="1">
    <source>
        <dbReference type="ARBA" id="ARBA00008068"/>
    </source>
</evidence>
<keyword evidence="2" id="KW-0436">Ligase</keyword>
<name>A0ABD2YYS6_9GENT</name>
<accession>A0ABD2YYS6</accession>
<dbReference type="AlphaFoldDB" id="A0ABD2YYS6"/>
<keyword evidence="5" id="KW-1185">Reference proteome</keyword>